<dbReference type="GO" id="GO:0005829">
    <property type="term" value="C:cytosol"/>
    <property type="evidence" value="ECO:0007669"/>
    <property type="project" value="TreeGrafter"/>
</dbReference>
<sequence>MMYVSRVYPDVNTQQPKDYWDYENYSIKWGKTSNFEINDYVGRGKYSDVFEGFDKTTGNKCIIKALKPVRKNKMKREVKVLENLRGGPNIVELIDIVRDEHCSTRALILEHLENEDYKELYDNFTDHQAKKYLFEVLKAIEYAHSHGIMHRDIKPHNIMYNPSKDVLRIIDWGLAEFYHPGKEYNVRVASRYFKAPELLAGFTRYDYSVDMWAFGCLLGSIIFRTIPLFKGSDNNDQLEQINKILGTEEFFEYLEKFKIKLPQQYSSKLKAFPKKEWSSFISDSNSHLCSSDAVDLLSRLLVYDHSKRLSANEAMKHSYFNDLK</sequence>
<evidence type="ECO:0000256" key="2">
    <source>
        <dbReference type="ARBA" id="ARBA00022527"/>
    </source>
</evidence>
<comment type="catalytic activity">
    <reaction evidence="8">
        <text>L-seryl-[protein] + ATP = O-phospho-L-seryl-[protein] + ADP + H(+)</text>
        <dbReference type="Rhea" id="RHEA:17989"/>
        <dbReference type="Rhea" id="RHEA-COMP:9863"/>
        <dbReference type="Rhea" id="RHEA-COMP:11604"/>
        <dbReference type="ChEBI" id="CHEBI:15378"/>
        <dbReference type="ChEBI" id="CHEBI:29999"/>
        <dbReference type="ChEBI" id="CHEBI:30616"/>
        <dbReference type="ChEBI" id="CHEBI:83421"/>
        <dbReference type="ChEBI" id="CHEBI:456216"/>
        <dbReference type="EC" id="2.7.11.1"/>
    </reaction>
</comment>
<reference evidence="12" key="1">
    <citation type="submission" date="2022-10" db="EMBL/GenBank/DDBJ databases">
        <title>Novel sulphate-reducing endosymbionts in the free-living metamonad Anaeramoeba.</title>
        <authorList>
            <person name="Jerlstrom-Hultqvist J."/>
            <person name="Cepicka I."/>
            <person name="Gallot-Lavallee L."/>
            <person name="Salas-Leiva D."/>
            <person name="Curtis B.A."/>
            <person name="Zahonova K."/>
            <person name="Pipaliya S."/>
            <person name="Dacks J."/>
            <person name="Roger A.J."/>
        </authorList>
    </citation>
    <scope>NUCLEOTIDE SEQUENCE</scope>
    <source>
        <strain evidence="12">BMAN</strain>
    </source>
</reference>
<dbReference type="PANTHER" id="PTHR24054:SF0">
    <property type="entry name" value="CASEIN KINASE II SUBUNIT ALPHA"/>
    <property type="match status" value="1"/>
</dbReference>
<dbReference type="GO" id="GO:0005524">
    <property type="term" value="F:ATP binding"/>
    <property type="evidence" value="ECO:0007669"/>
    <property type="project" value="UniProtKB-UniRule"/>
</dbReference>
<keyword evidence="6 9" id="KW-0067">ATP-binding</keyword>
<name>A0A9Q0LJ27_ANAIG</name>
<dbReference type="InterPro" id="IPR008271">
    <property type="entry name" value="Ser/Thr_kinase_AS"/>
</dbReference>
<proteinExistence type="inferred from homology"/>
<dbReference type="GO" id="GO:0004674">
    <property type="term" value="F:protein serine/threonine kinase activity"/>
    <property type="evidence" value="ECO:0007669"/>
    <property type="project" value="UniProtKB-KW"/>
</dbReference>
<keyword evidence="4 9" id="KW-0547">Nucleotide-binding</keyword>
<dbReference type="PROSITE" id="PS50011">
    <property type="entry name" value="PROTEIN_KINASE_DOM"/>
    <property type="match status" value="1"/>
</dbReference>
<feature type="binding site" evidence="9">
    <location>
        <position position="64"/>
    </location>
    <ligand>
        <name>ATP</name>
        <dbReference type="ChEBI" id="CHEBI:30616"/>
    </ligand>
</feature>
<evidence type="ECO:0000256" key="3">
    <source>
        <dbReference type="ARBA" id="ARBA00022679"/>
    </source>
</evidence>
<accession>A0A9Q0LJ27</accession>
<organism evidence="12 13">
    <name type="scientific">Anaeramoeba ignava</name>
    <name type="common">Anaerobic marine amoeba</name>
    <dbReference type="NCBI Taxonomy" id="1746090"/>
    <lineage>
        <taxon>Eukaryota</taxon>
        <taxon>Metamonada</taxon>
        <taxon>Anaeramoebidae</taxon>
        <taxon>Anaeramoeba</taxon>
    </lineage>
</organism>
<evidence type="ECO:0000313" key="12">
    <source>
        <dbReference type="EMBL" id="KAJ5072720.1"/>
    </source>
</evidence>
<dbReference type="Gene3D" id="3.30.200.20">
    <property type="entry name" value="Phosphorylase Kinase, domain 1"/>
    <property type="match status" value="1"/>
</dbReference>
<dbReference type="Pfam" id="PF00069">
    <property type="entry name" value="Pkinase"/>
    <property type="match status" value="1"/>
</dbReference>
<dbReference type="SMART" id="SM00220">
    <property type="entry name" value="S_TKc"/>
    <property type="match status" value="1"/>
</dbReference>
<dbReference type="OrthoDB" id="10254671at2759"/>
<evidence type="ECO:0000256" key="6">
    <source>
        <dbReference type="ARBA" id="ARBA00022840"/>
    </source>
</evidence>
<evidence type="ECO:0000256" key="7">
    <source>
        <dbReference type="ARBA" id="ARBA00047899"/>
    </source>
</evidence>
<evidence type="ECO:0000256" key="4">
    <source>
        <dbReference type="ARBA" id="ARBA00022741"/>
    </source>
</evidence>
<keyword evidence="13" id="KW-1185">Reference proteome</keyword>
<dbReference type="GO" id="GO:0031981">
    <property type="term" value="C:nuclear lumen"/>
    <property type="evidence" value="ECO:0007669"/>
    <property type="project" value="UniProtKB-ARBA"/>
</dbReference>
<dbReference type="InterPro" id="IPR017441">
    <property type="entry name" value="Protein_kinase_ATP_BS"/>
</dbReference>
<dbReference type="AlphaFoldDB" id="A0A9Q0LJ27"/>
<keyword evidence="3" id="KW-0808">Transferase</keyword>
<evidence type="ECO:0000256" key="9">
    <source>
        <dbReference type="PROSITE-ProRule" id="PRU10141"/>
    </source>
</evidence>
<dbReference type="InterPro" id="IPR000719">
    <property type="entry name" value="Prot_kinase_dom"/>
</dbReference>
<dbReference type="Proteomes" id="UP001149090">
    <property type="component" value="Unassembled WGS sequence"/>
</dbReference>
<dbReference type="InterPro" id="IPR045216">
    <property type="entry name" value="CK2_alpha"/>
</dbReference>
<comment type="catalytic activity">
    <reaction evidence="7">
        <text>L-threonyl-[protein] + ATP = O-phospho-L-threonyl-[protein] + ADP + H(+)</text>
        <dbReference type="Rhea" id="RHEA:46608"/>
        <dbReference type="Rhea" id="RHEA-COMP:11060"/>
        <dbReference type="Rhea" id="RHEA-COMP:11605"/>
        <dbReference type="ChEBI" id="CHEBI:15378"/>
        <dbReference type="ChEBI" id="CHEBI:30013"/>
        <dbReference type="ChEBI" id="CHEBI:30616"/>
        <dbReference type="ChEBI" id="CHEBI:61977"/>
        <dbReference type="ChEBI" id="CHEBI:456216"/>
        <dbReference type="EC" id="2.7.11.1"/>
    </reaction>
</comment>
<dbReference type="CDD" id="cd14132">
    <property type="entry name" value="STKc_CK2_alpha"/>
    <property type="match status" value="1"/>
</dbReference>
<dbReference type="EC" id="2.7.11.1" evidence="1"/>
<dbReference type="GO" id="GO:0006357">
    <property type="term" value="P:regulation of transcription by RNA polymerase II"/>
    <property type="evidence" value="ECO:0007669"/>
    <property type="project" value="UniProtKB-ARBA"/>
</dbReference>
<dbReference type="SUPFAM" id="SSF56112">
    <property type="entry name" value="Protein kinase-like (PK-like)"/>
    <property type="match status" value="1"/>
</dbReference>
<dbReference type="PROSITE" id="PS00108">
    <property type="entry name" value="PROTEIN_KINASE_ST"/>
    <property type="match status" value="1"/>
</dbReference>
<keyword evidence="2 10" id="KW-0723">Serine/threonine-protein kinase</keyword>
<keyword evidence="5 12" id="KW-0418">Kinase</keyword>
<evidence type="ECO:0000256" key="1">
    <source>
        <dbReference type="ARBA" id="ARBA00012513"/>
    </source>
</evidence>
<dbReference type="GO" id="GO:0051726">
    <property type="term" value="P:regulation of cell cycle"/>
    <property type="evidence" value="ECO:0007669"/>
    <property type="project" value="TreeGrafter"/>
</dbReference>
<evidence type="ECO:0000256" key="8">
    <source>
        <dbReference type="ARBA" id="ARBA00048679"/>
    </source>
</evidence>
<comment type="caution">
    <text evidence="12">The sequence shown here is derived from an EMBL/GenBank/DDBJ whole genome shotgun (WGS) entry which is preliminary data.</text>
</comment>
<dbReference type="EMBL" id="JAPDFW010000080">
    <property type="protein sequence ID" value="KAJ5072720.1"/>
    <property type="molecule type" value="Genomic_DNA"/>
</dbReference>
<dbReference type="FunFam" id="3.30.200.20:FF:000088">
    <property type="entry name" value="Casein kinase II subunit alpha"/>
    <property type="match status" value="1"/>
</dbReference>
<evidence type="ECO:0000256" key="10">
    <source>
        <dbReference type="RuleBase" id="RU000304"/>
    </source>
</evidence>
<gene>
    <name evidence="12" type="ORF">M0811_09417</name>
</gene>
<comment type="similarity">
    <text evidence="10">Belongs to the protein kinase superfamily.</text>
</comment>
<dbReference type="OMA" id="YHDVNTH"/>
<evidence type="ECO:0000256" key="5">
    <source>
        <dbReference type="ARBA" id="ARBA00022777"/>
    </source>
</evidence>
<dbReference type="GO" id="GO:0005956">
    <property type="term" value="C:protein kinase CK2 complex"/>
    <property type="evidence" value="ECO:0007669"/>
    <property type="project" value="TreeGrafter"/>
</dbReference>
<dbReference type="PANTHER" id="PTHR24054">
    <property type="entry name" value="CASEIN KINASE II SUBUNIT ALPHA"/>
    <property type="match status" value="1"/>
</dbReference>
<dbReference type="Gene3D" id="1.10.510.10">
    <property type="entry name" value="Transferase(Phosphotransferase) domain 1"/>
    <property type="match status" value="1"/>
</dbReference>
<dbReference type="FunFam" id="1.10.510.10:FF:000459">
    <property type="entry name" value="Casein kinase II subunit alpha"/>
    <property type="match status" value="1"/>
</dbReference>
<dbReference type="InterPro" id="IPR011009">
    <property type="entry name" value="Kinase-like_dom_sf"/>
</dbReference>
<feature type="domain" description="Protein kinase" evidence="11">
    <location>
        <begin position="35"/>
        <end position="320"/>
    </location>
</feature>
<evidence type="ECO:0000313" key="13">
    <source>
        <dbReference type="Proteomes" id="UP001149090"/>
    </source>
</evidence>
<protein>
    <recommendedName>
        <fullName evidence="1">non-specific serine/threonine protein kinase</fullName>
        <ecNumber evidence="1">2.7.11.1</ecNumber>
    </recommendedName>
</protein>
<evidence type="ECO:0000259" key="11">
    <source>
        <dbReference type="PROSITE" id="PS50011"/>
    </source>
</evidence>
<dbReference type="PROSITE" id="PS00107">
    <property type="entry name" value="PROTEIN_KINASE_ATP"/>
    <property type="match status" value="1"/>
</dbReference>